<evidence type="ECO:0000313" key="3">
    <source>
        <dbReference type="Proteomes" id="UP000003779"/>
    </source>
</evidence>
<dbReference type="GO" id="GO:0030151">
    <property type="term" value="F:molybdenum ion binding"/>
    <property type="evidence" value="ECO:0007669"/>
    <property type="project" value="InterPro"/>
</dbReference>
<name>J7LFC3_NOCAA</name>
<dbReference type="PANTHER" id="PTHR14237">
    <property type="entry name" value="MOLYBDOPTERIN COFACTOR SULFURASE MOSC"/>
    <property type="match status" value="1"/>
</dbReference>
<dbReference type="GO" id="GO:0003824">
    <property type="term" value="F:catalytic activity"/>
    <property type="evidence" value="ECO:0007669"/>
    <property type="project" value="InterPro"/>
</dbReference>
<dbReference type="GO" id="GO:0030170">
    <property type="term" value="F:pyridoxal phosphate binding"/>
    <property type="evidence" value="ECO:0007669"/>
    <property type="project" value="InterPro"/>
</dbReference>
<dbReference type="eggNOG" id="COG3217">
    <property type="taxonomic scope" value="Bacteria"/>
</dbReference>
<dbReference type="Pfam" id="PF03473">
    <property type="entry name" value="MOSC"/>
    <property type="match status" value="1"/>
</dbReference>
<reference evidence="3" key="2">
    <citation type="submission" date="2012-08" db="EMBL/GenBank/DDBJ databases">
        <title>Whole-genome sequence of Nocardiopsis alba strain ATCC BAA-2165 associated with honeybees.</title>
        <authorList>
            <person name="Qiao J."/>
            <person name="Chen L."/>
            <person name="Li Y."/>
            <person name="Wang J."/>
            <person name="Zhang W."/>
            <person name="Chen S."/>
        </authorList>
    </citation>
    <scope>NUCLEOTIDE SEQUENCE [LARGE SCALE GENOMIC DNA]</scope>
    <source>
        <strain evidence="3">ATCC BAA-2165 / BE74</strain>
    </source>
</reference>
<evidence type="ECO:0000259" key="1">
    <source>
        <dbReference type="PROSITE" id="PS51340"/>
    </source>
</evidence>
<protein>
    <submittedName>
        <fullName evidence="2">MOSC domain protein</fullName>
    </submittedName>
</protein>
<dbReference type="PANTHER" id="PTHR14237:SF19">
    <property type="entry name" value="MITOCHONDRIAL AMIDOXIME REDUCING COMPONENT 1"/>
    <property type="match status" value="1"/>
</dbReference>
<dbReference type="Proteomes" id="UP000003779">
    <property type="component" value="Chromosome"/>
</dbReference>
<dbReference type="SUPFAM" id="SSF141673">
    <property type="entry name" value="MOSC N-terminal domain-like"/>
    <property type="match status" value="1"/>
</dbReference>
<evidence type="ECO:0000313" key="2">
    <source>
        <dbReference type="EMBL" id="AFR10145.1"/>
    </source>
</evidence>
<accession>J7LFC3</accession>
<dbReference type="STRING" id="1205910.B005_1344"/>
<dbReference type="HOGENOM" id="CLU_028286_0_2_11"/>
<dbReference type="AlphaFoldDB" id="J7LFC3"/>
<dbReference type="EMBL" id="CP003788">
    <property type="protein sequence ID" value="AFR10145.1"/>
    <property type="molecule type" value="Genomic_DNA"/>
</dbReference>
<proteinExistence type="predicted"/>
<dbReference type="PATRIC" id="fig|1205910.3.peg.1277"/>
<dbReference type="InterPro" id="IPR011037">
    <property type="entry name" value="Pyrv_Knase-like_insert_dom_sf"/>
</dbReference>
<dbReference type="InterPro" id="IPR005302">
    <property type="entry name" value="MoCF_Sase_C"/>
</dbReference>
<dbReference type="PROSITE" id="PS51340">
    <property type="entry name" value="MOSC"/>
    <property type="match status" value="1"/>
</dbReference>
<reference evidence="2 3" key="1">
    <citation type="journal article" date="2012" name="J. Bacteriol.">
        <title>Whole-Genome Sequence of Nocardiopsis alba Strain ATCC BAA-2165, Associated with Honeybees.</title>
        <authorList>
            <person name="Qiao J."/>
            <person name="Chen L."/>
            <person name="Li Y."/>
            <person name="Wang J."/>
            <person name="Zhang W."/>
            <person name="Chen S."/>
        </authorList>
    </citation>
    <scope>NUCLEOTIDE SEQUENCE [LARGE SCALE GENOMIC DNA]</scope>
    <source>
        <strain evidence="3">ATCC BAA-2165 / BE74</strain>
    </source>
</reference>
<gene>
    <name evidence="2" type="ordered locus">B005_1344</name>
</gene>
<organism evidence="2 3">
    <name type="scientific">Nocardiopsis alba (strain ATCC BAA-2165 / BE74)</name>
    <dbReference type="NCBI Taxonomy" id="1205910"/>
    <lineage>
        <taxon>Bacteria</taxon>
        <taxon>Bacillati</taxon>
        <taxon>Actinomycetota</taxon>
        <taxon>Actinomycetes</taxon>
        <taxon>Streptosporangiales</taxon>
        <taxon>Nocardiopsidaceae</taxon>
        <taxon>Nocardiopsis</taxon>
    </lineage>
</organism>
<dbReference type="Pfam" id="PF03476">
    <property type="entry name" value="MOSC_N"/>
    <property type="match status" value="1"/>
</dbReference>
<dbReference type="OrthoDB" id="9793178at2"/>
<dbReference type="KEGG" id="nal:B005_1344"/>
<dbReference type="SUPFAM" id="SSF50800">
    <property type="entry name" value="PK beta-barrel domain-like"/>
    <property type="match status" value="1"/>
</dbReference>
<dbReference type="InterPro" id="IPR005303">
    <property type="entry name" value="MOCOS_middle"/>
</dbReference>
<sequence>MHALTVHPVKGCAGLTLTTARLTPAGIAHDREFMVVDDSGTFRSQRKDPRMARIVPGLSSDGSRLSLSIDGHTPVELETVVEGPRLDVTVHGKPFQGVDQGDEAAAWLTETLEAPSRLVRVPSDHRRVTGGLIAGTAGFADGHAALMTSLSSLDLLNERVLASGGSPVPMERFRPNIVVSGWEDPHTEDRVRSVRVGGAELGYAKVCVRCAVTTVDQTTGVRSGPEPLRALAGYRRVDTGGVAFGSKFAVTAPGTVSVGDPVEVTAWDDPEEGLGERLLAALGRGPLPTPGRPR</sequence>
<feature type="domain" description="MOSC" evidence="1">
    <location>
        <begin position="116"/>
        <end position="265"/>
    </location>
</feature>